<organism evidence="2 3">
    <name type="scientific">Hortaea werneckii</name>
    <name type="common">Black yeast</name>
    <name type="synonym">Cladosporium werneckii</name>
    <dbReference type="NCBI Taxonomy" id="91943"/>
    <lineage>
        <taxon>Eukaryota</taxon>
        <taxon>Fungi</taxon>
        <taxon>Dikarya</taxon>
        <taxon>Ascomycota</taxon>
        <taxon>Pezizomycotina</taxon>
        <taxon>Dothideomycetes</taxon>
        <taxon>Dothideomycetidae</taxon>
        <taxon>Mycosphaerellales</taxon>
        <taxon>Teratosphaeriaceae</taxon>
        <taxon>Hortaea</taxon>
    </lineage>
</organism>
<comment type="caution">
    <text evidence="2">The sequence shown here is derived from an EMBL/GenBank/DDBJ whole genome shotgun (WGS) entry which is preliminary data.</text>
</comment>
<evidence type="ECO:0000256" key="1">
    <source>
        <dbReference type="SAM" id="MobiDB-lite"/>
    </source>
</evidence>
<sequence length="299" mass="32044">MSGLVGYGSSDEDDDELQPEKPAKVGNYSYSTIAYMARLDDDAGLQATNDAMGGKTPDRNQTAHPSAHLLRPPRPAQTTIAPETQIQEPPTAPYAPVKEAPTQPDEPPLGPAPGPAAPPPPAAAAAVQDDSHPAVVPSDPAVTSPDDPTASPPASPYTTTRHHLRTLTMPTVPNFTIPDSPPPPPRNSEEAAILASRTKKFERFLALKQKGIHFHHRLLHSSSLRNPSFLPNLMQFAGLGPEDVYASALSEEAGGVPVKWRAECYVENLVEESRRWEKKAMAGNKGGGRRDFVPARAKS</sequence>
<gene>
    <name evidence="2" type="ORF">D0860_08062</name>
</gene>
<dbReference type="GO" id="GO:0005634">
    <property type="term" value="C:nucleus"/>
    <property type="evidence" value="ECO:0007669"/>
    <property type="project" value="TreeGrafter"/>
</dbReference>
<dbReference type="VEuPathDB" id="FungiDB:BTJ68_04270"/>
<feature type="region of interest" description="Disordered" evidence="1">
    <location>
        <begin position="279"/>
        <end position="299"/>
    </location>
</feature>
<reference evidence="2 3" key="1">
    <citation type="journal article" date="2018" name="BMC Genomics">
        <title>Genomic evidence for intraspecific hybridization in a clonal and extremely halotolerant yeast.</title>
        <authorList>
            <person name="Gostincar C."/>
            <person name="Stajich J.E."/>
            <person name="Zupancic J."/>
            <person name="Zalar P."/>
            <person name="Gunde-Cimerman N."/>
        </authorList>
    </citation>
    <scope>NUCLEOTIDE SEQUENCE [LARGE SCALE GENOMIC DNA]</scope>
    <source>
        <strain evidence="2 3">EXF-562</strain>
    </source>
</reference>
<evidence type="ECO:0000313" key="2">
    <source>
        <dbReference type="EMBL" id="RMZ00204.1"/>
    </source>
</evidence>
<evidence type="ECO:0000313" key="3">
    <source>
        <dbReference type="Proteomes" id="UP000280598"/>
    </source>
</evidence>
<dbReference type="PANTHER" id="PTHR13464:SF0">
    <property type="entry name" value="SAP30-BINDING PROTEIN"/>
    <property type="match status" value="1"/>
</dbReference>
<feature type="compositionally biased region" description="Pro residues" evidence="1">
    <location>
        <begin position="104"/>
        <end position="122"/>
    </location>
</feature>
<proteinExistence type="predicted"/>
<dbReference type="PANTHER" id="PTHR13464">
    <property type="entry name" value="TRANSCRIPTIONAL REGULATOR PROTEIN HCNGP"/>
    <property type="match status" value="1"/>
</dbReference>
<feature type="compositionally biased region" description="Polar residues" evidence="1">
    <location>
        <begin position="76"/>
        <end position="88"/>
    </location>
</feature>
<feature type="region of interest" description="Disordered" evidence="1">
    <location>
        <begin position="46"/>
        <end position="166"/>
    </location>
</feature>
<dbReference type="AlphaFoldDB" id="A0A3M7GGL6"/>
<dbReference type="Pfam" id="PF07818">
    <property type="entry name" value="HCNGP"/>
    <property type="match status" value="1"/>
</dbReference>
<feature type="region of interest" description="Disordered" evidence="1">
    <location>
        <begin position="1"/>
        <end position="28"/>
    </location>
</feature>
<dbReference type="InterPro" id="IPR012479">
    <property type="entry name" value="SAP30BP"/>
</dbReference>
<name>A0A3M7GGL6_HORWE</name>
<dbReference type="EMBL" id="QWIS01000249">
    <property type="protein sequence ID" value="RMZ00204.1"/>
    <property type="molecule type" value="Genomic_DNA"/>
</dbReference>
<protein>
    <recommendedName>
        <fullName evidence="4">HCNGP-like protein</fullName>
    </recommendedName>
</protein>
<dbReference type="Proteomes" id="UP000280598">
    <property type="component" value="Unassembled WGS sequence"/>
</dbReference>
<evidence type="ECO:0008006" key="4">
    <source>
        <dbReference type="Google" id="ProtNLM"/>
    </source>
</evidence>
<accession>A0A3M7GGL6</accession>
<dbReference type="GO" id="GO:0006355">
    <property type="term" value="P:regulation of DNA-templated transcription"/>
    <property type="evidence" value="ECO:0007669"/>
    <property type="project" value="InterPro"/>
</dbReference>